<dbReference type="InterPro" id="IPR000524">
    <property type="entry name" value="Tscrpt_reg_HTH_GntR"/>
</dbReference>
<dbReference type="SUPFAM" id="SSF46785">
    <property type="entry name" value="Winged helix' DNA-binding domain"/>
    <property type="match status" value="1"/>
</dbReference>
<dbReference type="PRINTS" id="PR00035">
    <property type="entry name" value="HTHGNTR"/>
</dbReference>
<keyword evidence="3" id="KW-0804">Transcription</keyword>
<evidence type="ECO:0000256" key="2">
    <source>
        <dbReference type="ARBA" id="ARBA00023125"/>
    </source>
</evidence>
<dbReference type="InterPro" id="IPR036390">
    <property type="entry name" value="WH_DNA-bd_sf"/>
</dbReference>
<evidence type="ECO:0000256" key="1">
    <source>
        <dbReference type="ARBA" id="ARBA00023015"/>
    </source>
</evidence>
<dbReference type="CDD" id="cd07377">
    <property type="entry name" value="WHTH_GntR"/>
    <property type="match status" value="1"/>
</dbReference>
<keyword evidence="2" id="KW-0238">DNA-binding</keyword>
<dbReference type="SUPFAM" id="SSF48008">
    <property type="entry name" value="GntR ligand-binding domain-like"/>
    <property type="match status" value="1"/>
</dbReference>
<keyword evidence="1" id="KW-0805">Transcription regulation</keyword>
<evidence type="ECO:0000256" key="3">
    <source>
        <dbReference type="ARBA" id="ARBA00023163"/>
    </source>
</evidence>
<dbReference type="InterPro" id="IPR011711">
    <property type="entry name" value="GntR_C"/>
</dbReference>
<feature type="region of interest" description="Disordered" evidence="4">
    <location>
        <begin position="230"/>
        <end position="253"/>
    </location>
</feature>
<organism evidence="6 7">
    <name type="scientific">Bradyrhizobium lablabi</name>
    <dbReference type="NCBI Taxonomy" id="722472"/>
    <lineage>
        <taxon>Bacteria</taxon>
        <taxon>Pseudomonadati</taxon>
        <taxon>Pseudomonadota</taxon>
        <taxon>Alphaproteobacteria</taxon>
        <taxon>Hyphomicrobiales</taxon>
        <taxon>Nitrobacteraceae</taxon>
        <taxon>Bradyrhizobium</taxon>
    </lineage>
</organism>
<dbReference type="AlphaFoldDB" id="A0A1M7G3Y9"/>
<dbReference type="GO" id="GO:0003700">
    <property type="term" value="F:DNA-binding transcription factor activity"/>
    <property type="evidence" value="ECO:0007669"/>
    <property type="project" value="InterPro"/>
</dbReference>
<proteinExistence type="predicted"/>
<feature type="domain" description="HTH gntR-type" evidence="5">
    <location>
        <begin position="8"/>
        <end position="78"/>
    </location>
</feature>
<dbReference type="Gene3D" id="1.10.10.10">
    <property type="entry name" value="Winged helix-like DNA-binding domain superfamily/Winged helix DNA-binding domain"/>
    <property type="match status" value="1"/>
</dbReference>
<evidence type="ECO:0000259" key="5">
    <source>
        <dbReference type="PROSITE" id="PS50949"/>
    </source>
</evidence>
<dbReference type="Proteomes" id="UP000183208">
    <property type="component" value="Unassembled WGS sequence"/>
</dbReference>
<reference evidence="6 7" key="1">
    <citation type="submission" date="2016-10" db="EMBL/GenBank/DDBJ databases">
        <authorList>
            <person name="de Groot N.N."/>
        </authorList>
    </citation>
    <scope>NUCLEOTIDE SEQUENCE [LARGE SCALE GENOMIC DNA]</scope>
    <source>
        <strain evidence="6 7">GAS522</strain>
    </source>
</reference>
<protein>
    <submittedName>
        <fullName evidence="6">Transcriptional regulator, GntR family</fullName>
    </submittedName>
</protein>
<dbReference type="Pfam" id="PF07729">
    <property type="entry name" value="FCD"/>
    <property type="match status" value="1"/>
</dbReference>
<dbReference type="PANTHER" id="PTHR43537">
    <property type="entry name" value="TRANSCRIPTIONAL REGULATOR, GNTR FAMILY"/>
    <property type="match status" value="1"/>
</dbReference>
<dbReference type="SMART" id="SM00895">
    <property type="entry name" value="FCD"/>
    <property type="match status" value="1"/>
</dbReference>
<sequence>MFSPAKPRRTFEEIINQIKTNIEEGRLQRGDKLPTERALAAQFQVSRNTVREALRTLEISGFVTLKRGPTGGAFVAASDPRILNSQLTSALRLTDFSVADLTQAMRAITAMLLDAAMPTLGEPDLQAMEANIKAAEAVIDDPQKRSAILIQFYRQLAEASENKILVSIADSFVDLLQQWVVRLGSLSGNRVIRSRRAIVKHLRAGDAKAAHKELETYLKELHELWLRGENTGTASPAKPPRKRRGGLALKPVA</sequence>
<dbReference type="PROSITE" id="PS50949">
    <property type="entry name" value="HTH_GNTR"/>
    <property type="match status" value="1"/>
</dbReference>
<gene>
    <name evidence="6" type="ORF">SAMN05444171_6416</name>
</gene>
<dbReference type="RefSeq" id="WP_074827576.1">
    <property type="nucleotide sequence ID" value="NZ_FNTI01000001.1"/>
</dbReference>
<dbReference type="Pfam" id="PF00392">
    <property type="entry name" value="GntR"/>
    <property type="match status" value="1"/>
</dbReference>
<dbReference type="PANTHER" id="PTHR43537:SF5">
    <property type="entry name" value="UXU OPERON TRANSCRIPTIONAL REGULATOR"/>
    <property type="match status" value="1"/>
</dbReference>
<dbReference type="SMART" id="SM00345">
    <property type="entry name" value="HTH_GNTR"/>
    <property type="match status" value="1"/>
</dbReference>
<evidence type="ECO:0000256" key="4">
    <source>
        <dbReference type="SAM" id="MobiDB-lite"/>
    </source>
</evidence>
<dbReference type="Gene3D" id="1.20.120.530">
    <property type="entry name" value="GntR ligand-binding domain-like"/>
    <property type="match status" value="1"/>
</dbReference>
<dbReference type="EMBL" id="FNTI01000001">
    <property type="protein sequence ID" value="SEE14626.1"/>
    <property type="molecule type" value="Genomic_DNA"/>
</dbReference>
<dbReference type="GO" id="GO:0003677">
    <property type="term" value="F:DNA binding"/>
    <property type="evidence" value="ECO:0007669"/>
    <property type="project" value="UniProtKB-KW"/>
</dbReference>
<evidence type="ECO:0000313" key="6">
    <source>
        <dbReference type="EMBL" id="SEE14626.1"/>
    </source>
</evidence>
<accession>A0A1M7G3Y9</accession>
<evidence type="ECO:0000313" key="7">
    <source>
        <dbReference type="Proteomes" id="UP000183208"/>
    </source>
</evidence>
<name>A0A1M7G3Y9_9BRAD</name>
<dbReference type="InterPro" id="IPR036388">
    <property type="entry name" value="WH-like_DNA-bd_sf"/>
</dbReference>
<dbReference type="InterPro" id="IPR008920">
    <property type="entry name" value="TF_FadR/GntR_C"/>
</dbReference>